<evidence type="ECO:0008006" key="4">
    <source>
        <dbReference type="Google" id="ProtNLM"/>
    </source>
</evidence>
<dbReference type="EMBL" id="SDMP01000007">
    <property type="protein sequence ID" value="RYR46761.1"/>
    <property type="molecule type" value="Genomic_DNA"/>
</dbReference>
<keyword evidence="3" id="KW-1185">Reference proteome</keyword>
<comment type="caution">
    <text evidence="2">The sequence shown here is derived from an EMBL/GenBank/DDBJ whole genome shotgun (WGS) entry which is preliminary data.</text>
</comment>
<feature type="region of interest" description="Disordered" evidence="1">
    <location>
        <begin position="1"/>
        <end position="74"/>
    </location>
</feature>
<evidence type="ECO:0000313" key="2">
    <source>
        <dbReference type="EMBL" id="RYR46761.1"/>
    </source>
</evidence>
<name>A0A445C7C9_ARAHY</name>
<accession>A0A445C7C9</accession>
<gene>
    <name evidence="2" type="ORF">Ahy_A07g032571</name>
</gene>
<evidence type="ECO:0000256" key="1">
    <source>
        <dbReference type="SAM" id="MobiDB-lite"/>
    </source>
</evidence>
<organism evidence="2 3">
    <name type="scientific">Arachis hypogaea</name>
    <name type="common">Peanut</name>
    <dbReference type="NCBI Taxonomy" id="3818"/>
    <lineage>
        <taxon>Eukaryota</taxon>
        <taxon>Viridiplantae</taxon>
        <taxon>Streptophyta</taxon>
        <taxon>Embryophyta</taxon>
        <taxon>Tracheophyta</taxon>
        <taxon>Spermatophyta</taxon>
        <taxon>Magnoliopsida</taxon>
        <taxon>eudicotyledons</taxon>
        <taxon>Gunneridae</taxon>
        <taxon>Pentapetalae</taxon>
        <taxon>rosids</taxon>
        <taxon>fabids</taxon>
        <taxon>Fabales</taxon>
        <taxon>Fabaceae</taxon>
        <taxon>Papilionoideae</taxon>
        <taxon>50 kb inversion clade</taxon>
        <taxon>dalbergioids sensu lato</taxon>
        <taxon>Dalbergieae</taxon>
        <taxon>Pterocarpus clade</taxon>
        <taxon>Arachis</taxon>
    </lineage>
</organism>
<dbReference type="PANTHER" id="PTHR45023:SF4">
    <property type="entry name" value="GLYCINE-RICH PROTEIN-RELATED"/>
    <property type="match status" value="1"/>
</dbReference>
<proteinExistence type="predicted"/>
<feature type="compositionally biased region" description="Polar residues" evidence="1">
    <location>
        <begin position="9"/>
        <end position="36"/>
    </location>
</feature>
<dbReference type="AlphaFoldDB" id="A0A445C7C9"/>
<dbReference type="PANTHER" id="PTHR45023">
    <property type="match status" value="1"/>
</dbReference>
<feature type="compositionally biased region" description="Basic residues" evidence="1">
    <location>
        <begin position="53"/>
        <end position="67"/>
    </location>
</feature>
<protein>
    <recommendedName>
        <fullName evidence="4">No apical meristem-associated C-terminal domain-containing protein</fullName>
    </recommendedName>
</protein>
<sequence>MLRLEQKWRSQLPTQSGGSKRTNISVTGAYSSSSNPEIPLADETDVDSPVRPQRSKKSKRKDKKKSINRKESSIVKKLSLMKDIKNIREKELMDMKKEREAEREHRAKIMVIKEKELQMEAAMKEQEL</sequence>
<reference evidence="2 3" key="1">
    <citation type="submission" date="2019-01" db="EMBL/GenBank/DDBJ databases">
        <title>Sequencing of cultivated peanut Arachis hypogaea provides insights into genome evolution and oil improvement.</title>
        <authorList>
            <person name="Chen X."/>
        </authorList>
    </citation>
    <scope>NUCLEOTIDE SEQUENCE [LARGE SCALE GENOMIC DNA]</scope>
    <source>
        <strain evidence="3">cv. Fuhuasheng</strain>
        <tissue evidence="2">Leaves</tissue>
    </source>
</reference>
<evidence type="ECO:0000313" key="3">
    <source>
        <dbReference type="Proteomes" id="UP000289738"/>
    </source>
</evidence>
<dbReference type="Proteomes" id="UP000289738">
    <property type="component" value="Chromosome A07"/>
</dbReference>